<keyword evidence="1" id="KW-1133">Transmembrane helix</keyword>
<accession>A0AAV7AA93</accession>
<feature type="transmembrane region" description="Helical" evidence="1">
    <location>
        <begin position="100"/>
        <end position="120"/>
    </location>
</feature>
<reference evidence="2" key="1">
    <citation type="thesis" date="2020" institute="ProQuest LLC" country="789 East Eisenhower Parkway, Ann Arbor, MI, USA">
        <title>Comparative Genomics and Chromosome Evolution.</title>
        <authorList>
            <person name="Mudd A.B."/>
        </authorList>
    </citation>
    <scope>NUCLEOTIDE SEQUENCE</scope>
    <source>
        <strain evidence="2">237g6f4</strain>
        <tissue evidence="2">Blood</tissue>
    </source>
</reference>
<dbReference type="AlphaFoldDB" id="A0AAV7AA93"/>
<evidence type="ECO:0000313" key="2">
    <source>
        <dbReference type="EMBL" id="KAG8555608.1"/>
    </source>
</evidence>
<evidence type="ECO:0000256" key="1">
    <source>
        <dbReference type="SAM" id="Phobius"/>
    </source>
</evidence>
<name>A0AAV7AA93_ENGPU</name>
<sequence>MIIPPPFFFPLLLQSLSPLTREKPGTLIRLSGIISCSHDSVKHIIQHFNISLLFITIECSSSILLLNDLTFPINTEGTNGLIPLFFCLHLKPALVPRNGLLISFGISLQIIFLLGIDFLISKST</sequence>
<keyword evidence="1" id="KW-0472">Membrane</keyword>
<keyword evidence="1" id="KW-0812">Transmembrane</keyword>
<organism evidence="2 3">
    <name type="scientific">Engystomops pustulosus</name>
    <name type="common">Tungara frog</name>
    <name type="synonym">Physalaemus pustulosus</name>
    <dbReference type="NCBI Taxonomy" id="76066"/>
    <lineage>
        <taxon>Eukaryota</taxon>
        <taxon>Metazoa</taxon>
        <taxon>Chordata</taxon>
        <taxon>Craniata</taxon>
        <taxon>Vertebrata</taxon>
        <taxon>Euteleostomi</taxon>
        <taxon>Amphibia</taxon>
        <taxon>Batrachia</taxon>
        <taxon>Anura</taxon>
        <taxon>Neobatrachia</taxon>
        <taxon>Hyloidea</taxon>
        <taxon>Leptodactylidae</taxon>
        <taxon>Leiuperinae</taxon>
        <taxon>Engystomops</taxon>
    </lineage>
</organism>
<comment type="caution">
    <text evidence="2">The sequence shown here is derived from an EMBL/GenBank/DDBJ whole genome shotgun (WGS) entry which is preliminary data.</text>
</comment>
<evidence type="ECO:0000313" key="3">
    <source>
        <dbReference type="Proteomes" id="UP000824782"/>
    </source>
</evidence>
<keyword evidence="3" id="KW-1185">Reference proteome</keyword>
<proteinExistence type="predicted"/>
<dbReference type="EMBL" id="WNYA01000009">
    <property type="protein sequence ID" value="KAG8555608.1"/>
    <property type="molecule type" value="Genomic_DNA"/>
</dbReference>
<gene>
    <name evidence="2" type="ORF">GDO81_017759</name>
</gene>
<protein>
    <submittedName>
        <fullName evidence="2">Uncharacterized protein</fullName>
    </submittedName>
</protein>
<dbReference type="Proteomes" id="UP000824782">
    <property type="component" value="Unassembled WGS sequence"/>
</dbReference>